<accession>A0A8J3V9V7</accession>
<organism evidence="3 4">
    <name type="scientific">Planotetraspora thailandica</name>
    <dbReference type="NCBI Taxonomy" id="487172"/>
    <lineage>
        <taxon>Bacteria</taxon>
        <taxon>Bacillati</taxon>
        <taxon>Actinomycetota</taxon>
        <taxon>Actinomycetes</taxon>
        <taxon>Streptosporangiales</taxon>
        <taxon>Streptosporangiaceae</taxon>
        <taxon>Planotetraspora</taxon>
    </lineage>
</organism>
<dbReference type="GO" id="GO:0016491">
    <property type="term" value="F:oxidoreductase activity"/>
    <property type="evidence" value="ECO:0007669"/>
    <property type="project" value="UniProtKB-KW"/>
</dbReference>
<dbReference type="PRINTS" id="PR00081">
    <property type="entry name" value="GDHRDH"/>
</dbReference>
<dbReference type="InterPro" id="IPR051122">
    <property type="entry name" value="SDR_DHRS6-like"/>
</dbReference>
<dbReference type="PANTHER" id="PTHR43477:SF1">
    <property type="entry name" value="DIHYDROANTICAPSIN 7-DEHYDROGENASE"/>
    <property type="match status" value="1"/>
</dbReference>
<keyword evidence="2" id="KW-0560">Oxidoreductase</keyword>
<dbReference type="Proteomes" id="UP000605992">
    <property type="component" value="Unassembled WGS sequence"/>
</dbReference>
<evidence type="ECO:0000256" key="2">
    <source>
        <dbReference type="ARBA" id="ARBA00023002"/>
    </source>
</evidence>
<dbReference type="Gene3D" id="3.40.50.720">
    <property type="entry name" value="NAD(P)-binding Rossmann-like Domain"/>
    <property type="match status" value="1"/>
</dbReference>
<dbReference type="EMBL" id="BOOR01000007">
    <property type="protein sequence ID" value="GII52740.1"/>
    <property type="molecule type" value="Genomic_DNA"/>
</dbReference>
<dbReference type="PANTHER" id="PTHR43477">
    <property type="entry name" value="DIHYDROANTICAPSIN 7-DEHYDROGENASE"/>
    <property type="match status" value="1"/>
</dbReference>
<dbReference type="SUPFAM" id="SSF51735">
    <property type="entry name" value="NAD(P)-binding Rossmann-fold domains"/>
    <property type="match status" value="1"/>
</dbReference>
<dbReference type="Pfam" id="PF00106">
    <property type="entry name" value="adh_short"/>
    <property type="match status" value="1"/>
</dbReference>
<reference evidence="3" key="1">
    <citation type="submission" date="2021-01" db="EMBL/GenBank/DDBJ databases">
        <title>Whole genome shotgun sequence of Planotetraspora thailandica NBRC 104271.</title>
        <authorList>
            <person name="Komaki H."/>
            <person name="Tamura T."/>
        </authorList>
    </citation>
    <scope>NUCLEOTIDE SEQUENCE</scope>
    <source>
        <strain evidence="3">NBRC 104271</strain>
    </source>
</reference>
<comment type="caution">
    <text evidence="3">The sequence shown here is derived from an EMBL/GenBank/DDBJ whole genome shotgun (WGS) entry which is preliminary data.</text>
</comment>
<dbReference type="InterPro" id="IPR036291">
    <property type="entry name" value="NAD(P)-bd_dom_sf"/>
</dbReference>
<dbReference type="RefSeq" id="WP_203943035.1">
    <property type="nucleotide sequence ID" value="NZ_BOOR01000007.1"/>
</dbReference>
<keyword evidence="4" id="KW-1185">Reference proteome</keyword>
<dbReference type="AlphaFoldDB" id="A0A8J3V9V7"/>
<evidence type="ECO:0000256" key="1">
    <source>
        <dbReference type="ARBA" id="ARBA00006484"/>
    </source>
</evidence>
<protein>
    <submittedName>
        <fullName evidence="3">Short-chain dehydrogenase</fullName>
    </submittedName>
</protein>
<gene>
    <name evidence="3" type="ORF">Pth03_11290</name>
</gene>
<evidence type="ECO:0000313" key="4">
    <source>
        <dbReference type="Proteomes" id="UP000605992"/>
    </source>
</evidence>
<name>A0A8J3V9V7_9ACTN</name>
<comment type="similarity">
    <text evidence="1">Belongs to the short-chain dehydrogenases/reductases (SDR) family.</text>
</comment>
<sequence length="237" mass="24946">MQNVVIVGGTGGIGRQLALAHLARGNRVIVSGRDAARAQAVATELNATTGNDGEAYGIRTDLRHPTELARSLADLDAIGVDTVDTLVLAGMERDLNTVSAYDIARAVQLVTVKIVGYTTMVHLLRDRIAGSVLLFGGTAKDTPFFGSTTVSTVNAAVTGMVRTLSLELAPIRVNAIHLGIVADSPFWQGDRSMIDALAGDTLARDLTTTADAVHACLFLTDNPSANQIDLRLDGGRR</sequence>
<evidence type="ECO:0000313" key="3">
    <source>
        <dbReference type="EMBL" id="GII52740.1"/>
    </source>
</evidence>
<dbReference type="InterPro" id="IPR002347">
    <property type="entry name" value="SDR_fam"/>
</dbReference>
<proteinExistence type="inferred from homology"/>